<sequence>MLAQLSIENDELVQQGIIENFSINENDCLRFRNRICVPNVVDLKDLILCKAHDSLFAMHPGGAKVYRDLRESYWWPKMKREIVKYVAKYLTFLARKGRASSSYWFITTNFYSRMKMGAYHDGFHSWHVDFTQQKKCHMGNS</sequence>
<gene>
    <name evidence="2" type="ORF">EPI10_029346</name>
</gene>
<proteinExistence type="predicted"/>
<organism evidence="2 3">
    <name type="scientific">Gossypium australe</name>
    <dbReference type="NCBI Taxonomy" id="47621"/>
    <lineage>
        <taxon>Eukaryota</taxon>
        <taxon>Viridiplantae</taxon>
        <taxon>Streptophyta</taxon>
        <taxon>Embryophyta</taxon>
        <taxon>Tracheophyta</taxon>
        <taxon>Spermatophyta</taxon>
        <taxon>Magnoliopsida</taxon>
        <taxon>eudicotyledons</taxon>
        <taxon>Gunneridae</taxon>
        <taxon>Pentapetalae</taxon>
        <taxon>rosids</taxon>
        <taxon>malvids</taxon>
        <taxon>Malvales</taxon>
        <taxon>Malvaceae</taxon>
        <taxon>Malvoideae</taxon>
        <taxon>Gossypium</taxon>
    </lineage>
</organism>
<name>A0A5B6V1G1_9ROSI</name>
<dbReference type="InterPro" id="IPR041588">
    <property type="entry name" value="Integrase_H2C2"/>
</dbReference>
<dbReference type="Proteomes" id="UP000325315">
    <property type="component" value="Unassembled WGS sequence"/>
</dbReference>
<evidence type="ECO:0000313" key="3">
    <source>
        <dbReference type="Proteomes" id="UP000325315"/>
    </source>
</evidence>
<keyword evidence="3" id="KW-1185">Reference proteome</keyword>
<evidence type="ECO:0000313" key="2">
    <source>
        <dbReference type="EMBL" id="KAA3462904.1"/>
    </source>
</evidence>
<dbReference type="Pfam" id="PF17921">
    <property type="entry name" value="Integrase_H2C2"/>
    <property type="match status" value="1"/>
</dbReference>
<evidence type="ECO:0000259" key="1">
    <source>
        <dbReference type="Pfam" id="PF17921"/>
    </source>
</evidence>
<accession>A0A5B6V1G1</accession>
<comment type="caution">
    <text evidence="2">The sequence shown here is derived from an EMBL/GenBank/DDBJ whole genome shotgun (WGS) entry which is preliminary data.</text>
</comment>
<dbReference type="EMBL" id="SMMG02000009">
    <property type="protein sequence ID" value="KAA3462904.1"/>
    <property type="molecule type" value="Genomic_DNA"/>
</dbReference>
<feature type="domain" description="Integrase zinc-binding" evidence="1">
    <location>
        <begin position="42"/>
        <end position="96"/>
    </location>
</feature>
<protein>
    <submittedName>
        <fullName evidence="2">NBS-LRR resistance-like protein</fullName>
    </submittedName>
</protein>
<dbReference type="AlphaFoldDB" id="A0A5B6V1G1"/>
<dbReference type="Gene3D" id="1.10.340.70">
    <property type="match status" value="1"/>
</dbReference>
<dbReference type="OrthoDB" id="1738613at2759"/>
<reference evidence="3" key="1">
    <citation type="journal article" date="2019" name="Plant Biotechnol. J.">
        <title>Genome sequencing of the Australian wild diploid species Gossypium australe highlights disease resistance and delayed gland morphogenesis.</title>
        <authorList>
            <person name="Cai Y."/>
            <person name="Cai X."/>
            <person name="Wang Q."/>
            <person name="Wang P."/>
            <person name="Zhang Y."/>
            <person name="Cai C."/>
            <person name="Xu Y."/>
            <person name="Wang K."/>
            <person name="Zhou Z."/>
            <person name="Wang C."/>
            <person name="Geng S."/>
            <person name="Li B."/>
            <person name="Dong Q."/>
            <person name="Hou Y."/>
            <person name="Wang H."/>
            <person name="Ai P."/>
            <person name="Liu Z."/>
            <person name="Yi F."/>
            <person name="Sun M."/>
            <person name="An G."/>
            <person name="Cheng J."/>
            <person name="Zhang Y."/>
            <person name="Shi Q."/>
            <person name="Xie Y."/>
            <person name="Shi X."/>
            <person name="Chang Y."/>
            <person name="Huang F."/>
            <person name="Chen Y."/>
            <person name="Hong S."/>
            <person name="Mi L."/>
            <person name="Sun Q."/>
            <person name="Zhang L."/>
            <person name="Zhou B."/>
            <person name="Peng R."/>
            <person name="Zhang X."/>
            <person name="Liu F."/>
        </authorList>
    </citation>
    <scope>NUCLEOTIDE SEQUENCE [LARGE SCALE GENOMIC DNA]</scope>
    <source>
        <strain evidence="3">cv. PA1801</strain>
    </source>
</reference>